<dbReference type="InterPro" id="IPR005835">
    <property type="entry name" value="NTP_transferase_dom"/>
</dbReference>
<evidence type="ECO:0000256" key="1">
    <source>
        <dbReference type="ARBA" id="ARBA00004514"/>
    </source>
</evidence>
<dbReference type="InterPro" id="IPR051960">
    <property type="entry name" value="eIF2B_gamma"/>
</dbReference>
<evidence type="ECO:0000256" key="3">
    <source>
        <dbReference type="ARBA" id="ARBA00022490"/>
    </source>
</evidence>
<dbReference type="GO" id="GO:0005851">
    <property type="term" value="C:eukaryotic translation initiation factor 2B complex"/>
    <property type="evidence" value="ECO:0007669"/>
    <property type="project" value="TreeGrafter"/>
</dbReference>
<dbReference type="OrthoDB" id="10250549at2759"/>
<feature type="domain" description="EIF2B subunit epsilon/gamma LbH" evidence="11">
    <location>
        <begin position="386"/>
        <end position="455"/>
    </location>
</feature>
<evidence type="ECO:0000259" key="10">
    <source>
        <dbReference type="Pfam" id="PF00483"/>
    </source>
</evidence>
<dbReference type="EMBL" id="BEYU01000004">
    <property type="protein sequence ID" value="GBG24157.1"/>
    <property type="molecule type" value="Genomic_DNA"/>
</dbReference>
<comment type="subunit">
    <text evidence="9">Component of the translation initiation factor 2B (eIF2B) complex which is a heterodecamer of two sets of five different subunits: alpha, beta, gamma, delta and epsilon. Subunits alpha, beta and delta comprise a regulatory subcomplex and subunits epsilon and gamma comprise a catalytic subcomplex. Within the complex, the hexameric regulatory complex resides at the center, with the two heterodimeric catalytic subcomplexes bound on opposite sides.</text>
</comment>
<dbReference type="Pfam" id="PF25084">
    <property type="entry name" value="LbH_EIF2B"/>
    <property type="match status" value="1"/>
</dbReference>
<name>A0A2R5FZH4_9STRA</name>
<sequence>MATPSDERDATAGEGPQTGALGNAEFQALILAGGPGSGLYPLTQSSPKVLLPLANHPMLYYQLMALEKAGFAEVIVACTKQQEEDIARYVSQTYSGQIRVDLVGLSEPDGDAPEAEAGTAQVLRRVRDKITKDVFVVSGDVVTMASLLDLADLHRTNDAAVTMLLKQHPNVQLKEQRSKLRKMNKQVVNYFGIVPEGTSSKGKTHGRVVLMKSAAQEDPVGVTKQLLRREPGVRLHSDLFDAHIYVLRRWVLELLCSDGEDIASRRASSMATLRTDFFPFVINQLQPNAANPEVRALTARLIDRTGFSASTTPSDLADTSEYTVGRTAAQRSAEKITCQALVLPATSVTFRANTLYSYALANHALANLPRGAPTPWPRPRAAPKFKETIIGESSEIDETASIRNCVIGAHCKIGAGVEISNTVIMDHCTIEANVSILNSILGEQSFVPEGCSLTEIQLQHGCSISPPGLVLKSQAYTKIDFS</sequence>
<dbReference type="Gene3D" id="2.160.10.10">
    <property type="entry name" value="Hexapeptide repeat proteins"/>
    <property type="match status" value="1"/>
</dbReference>
<dbReference type="GO" id="GO:0003743">
    <property type="term" value="F:translation initiation factor activity"/>
    <property type="evidence" value="ECO:0007669"/>
    <property type="project" value="UniProtKB-KW"/>
</dbReference>
<evidence type="ECO:0000256" key="4">
    <source>
        <dbReference type="ARBA" id="ARBA00022540"/>
    </source>
</evidence>
<dbReference type="FunCoup" id="A0A2R5FZH4">
    <property type="interactions" value="244"/>
</dbReference>
<comment type="similarity">
    <text evidence="2">Belongs to the eIF-2B gamma/epsilon subunits family.</text>
</comment>
<dbReference type="SUPFAM" id="SSF53448">
    <property type="entry name" value="Nucleotide-diphospho-sugar transferases"/>
    <property type="match status" value="1"/>
</dbReference>
<dbReference type="InParanoid" id="A0A2R5FZH4"/>
<dbReference type="GO" id="GO:0016740">
    <property type="term" value="F:transferase activity"/>
    <property type="evidence" value="ECO:0007669"/>
    <property type="project" value="UniProtKB-KW"/>
</dbReference>
<keyword evidence="3" id="KW-0963">Cytoplasm</keyword>
<dbReference type="PANTHER" id="PTHR45989:SF1">
    <property type="entry name" value="TRANSLATION INITIATION FACTOR EIF-2B SUBUNIT GAMMA"/>
    <property type="match status" value="1"/>
</dbReference>
<evidence type="ECO:0000313" key="13">
    <source>
        <dbReference type="Proteomes" id="UP000241890"/>
    </source>
</evidence>
<keyword evidence="5" id="KW-0648">Protein biosynthesis</keyword>
<dbReference type="GO" id="GO:0005085">
    <property type="term" value="F:guanyl-nucleotide exchange factor activity"/>
    <property type="evidence" value="ECO:0007669"/>
    <property type="project" value="TreeGrafter"/>
</dbReference>
<dbReference type="AlphaFoldDB" id="A0A2R5FZH4"/>
<evidence type="ECO:0000256" key="6">
    <source>
        <dbReference type="ARBA" id="ARBA00044196"/>
    </source>
</evidence>
<comment type="function">
    <text evidence="8">Acts as a component of the translation initiation factor 2B (eIF2B) complex, which catalyzes the exchange of GDP for GTP on the eukaryotic initiation factor 2 (eIF2) complex gamma subunit. Its guanine nucleotide exchange factor activity is repressed when bound to eIF2 complex phosphorylated on the alpha subunit, thereby limiting the amount of methionyl-initiator methionine tRNA available to the ribosome and consequently global translation is repressed.</text>
</comment>
<keyword evidence="13" id="KW-1185">Reference proteome</keyword>
<dbReference type="InterPro" id="IPR029044">
    <property type="entry name" value="Nucleotide-diphossugar_trans"/>
</dbReference>
<feature type="domain" description="Nucleotidyl transferase" evidence="10">
    <location>
        <begin position="28"/>
        <end position="168"/>
    </location>
</feature>
<dbReference type="PANTHER" id="PTHR45989">
    <property type="entry name" value="TRANSLATION INITIATION FACTOR EIF-2B SUBUNIT GAMMA"/>
    <property type="match status" value="1"/>
</dbReference>
<comment type="caution">
    <text evidence="12">The sequence shown here is derived from an EMBL/GenBank/DDBJ whole genome shotgun (WGS) entry which is preliminary data.</text>
</comment>
<dbReference type="Gene3D" id="3.90.550.10">
    <property type="entry name" value="Spore Coat Polysaccharide Biosynthesis Protein SpsA, Chain A"/>
    <property type="match status" value="1"/>
</dbReference>
<evidence type="ECO:0000313" key="12">
    <source>
        <dbReference type="EMBL" id="GBG24157.1"/>
    </source>
</evidence>
<keyword evidence="12" id="KW-0808">Transferase</keyword>
<proteinExistence type="inferred from homology"/>
<evidence type="ECO:0000256" key="7">
    <source>
        <dbReference type="ARBA" id="ARBA00044229"/>
    </source>
</evidence>
<dbReference type="CDD" id="cd04198">
    <property type="entry name" value="eIF-2B_gamma_N"/>
    <property type="match status" value="1"/>
</dbReference>
<evidence type="ECO:0000256" key="5">
    <source>
        <dbReference type="ARBA" id="ARBA00022917"/>
    </source>
</evidence>
<dbReference type="Proteomes" id="UP000241890">
    <property type="component" value="Unassembled WGS sequence"/>
</dbReference>
<keyword evidence="4" id="KW-0396">Initiation factor</keyword>
<evidence type="ECO:0000259" key="11">
    <source>
        <dbReference type="Pfam" id="PF25084"/>
    </source>
</evidence>
<dbReference type="GO" id="GO:0002183">
    <property type="term" value="P:cytoplasmic translational initiation"/>
    <property type="evidence" value="ECO:0007669"/>
    <property type="project" value="TreeGrafter"/>
</dbReference>
<comment type="subcellular location">
    <subcellularLocation>
        <location evidence="1">Cytoplasm</location>
        <location evidence="1">Cytosol</location>
    </subcellularLocation>
</comment>
<protein>
    <recommendedName>
        <fullName evidence="6">Translation initiation factor eIF2B subunit gamma</fullName>
    </recommendedName>
    <alternativeName>
        <fullName evidence="7">eIF2B GDP-GTP exchange factor subunit gamma</fullName>
    </alternativeName>
</protein>
<dbReference type="InterPro" id="IPR056764">
    <property type="entry name" value="LbH_EIF2B3/5"/>
</dbReference>
<dbReference type="GO" id="GO:0005829">
    <property type="term" value="C:cytosol"/>
    <property type="evidence" value="ECO:0007669"/>
    <property type="project" value="UniProtKB-SubCell"/>
</dbReference>
<evidence type="ECO:0000256" key="8">
    <source>
        <dbReference type="ARBA" id="ARBA00045373"/>
    </source>
</evidence>
<accession>A0A2R5FZH4</accession>
<evidence type="ECO:0000256" key="2">
    <source>
        <dbReference type="ARBA" id="ARBA00007878"/>
    </source>
</evidence>
<gene>
    <name evidence="12" type="ORF">FCC1311_003752</name>
</gene>
<reference evidence="12 13" key="1">
    <citation type="submission" date="2017-12" db="EMBL/GenBank/DDBJ databases">
        <title>Sequencing, de novo assembly and annotation of complete genome of a new Thraustochytrid species, strain FCC1311.</title>
        <authorList>
            <person name="Sedici K."/>
            <person name="Godart F."/>
            <person name="Aiese Cigliano R."/>
            <person name="Sanseverino W."/>
            <person name="Barakat M."/>
            <person name="Ortet P."/>
            <person name="Marechal E."/>
            <person name="Cagnac O."/>
            <person name="Amato A."/>
        </authorList>
    </citation>
    <scope>NUCLEOTIDE SEQUENCE [LARGE SCALE GENOMIC DNA]</scope>
</reference>
<organism evidence="12 13">
    <name type="scientific">Hondaea fermentalgiana</name>
    <dbReference type="NCBI Taxonomy" id="2315210"/>
    <lineage>
        <taxon>Eukaryota</taxon>
        <taxon>Sar</taxon>
        <taxon>Stramenopiles</taxon>
        <taxon>Bigyra</taxon>
        <taxon>Labyrinthulomycetes</taxon>
        <taxon>Thraustochytrida</taxon>
        <taxon>Thraustochytriidae</taxon>
        <taxon>Hondaea</taxon>
    </lineage>
</organism>
<evidence type="ECO:0000256" key="9">
    <source>
        <dbReference type="ARBA" id="ARBA00046432"/>
    </source>
</evidence>
<dbReference type="Pfam" id="PF00483">
    <property type="entry name" value="NTP_transferase"/>
    <property type="match status" value="1"/>
</dbReference>